<evidence type="ECO:0000313" key="1">
    <source>
        <dbReference type="EMBL" id="GAC19906.1"/>
    </source>
</evidence>
<organism evidence="1 2">
    <name type="scientific">Paraglaciecola arctica BSs20135</name>
    <dbReference type="NCBI Taxonomy" id="493475"/>
    <lineage>
        <taxon>Bacteria</taxon>
        <taxon>Pseudomonadati</taxon>
        <taxon>Pseudomonadota</taxon>
        <taxon>Gammaproteobacteria</taxon>
        <taxon>Alteromonadales</taxon>
        <taxon>Alteromonadaceae</taxon>
        <taxon>Paraglaciecola</taxon>
    </lineage>
</organism>
<comment type="caution">
    <text evidence="1">The sequence shown here is derived from an EMBL/GenBank/DDBJ whole genome shotgun (WGS) entry which is preliminary data.</text>
</comment>
<protein>
    <submittedName>
        <fullName evidence="1">Uncharacterized protein</fullName>
    </submittedName>
</protein>
<reference evidence="1 2" key="1">
    <citation type="journal article" date="2017" name="Antonie Van Leeuwenhoek">
        <title>Rhizobium rhizosphaerae sp. nov., a novel species isolated from rice rhizosphere.</title>
        <authorList>
            <person name="Zhao J.J."/>
            <person name="Zhang J."/>
            <person name="Zhang R.J."/>
            <person name="Zhang C.W."/>
            <person name="Yin H.Q."/>
            <person name="Zhang X.X."/>
        </authorList>
    </citation>
    <scope>NUCLEOTIDE SEQUENCE [LARGE SCALE GENOMIC DNA]</scope>
    <source>
        <strain evidence="1 2">BSs20135</strain>
    </source>
</reference>
<dbReference type="AlphaFoldDB" id="K6Y7J5"/>
<sequence>MLAGGIQASFRLKQDRVMKIELKVRHKKGELMLALRNH</sequence>
<keyword evidence="2" id="KW-1185">Reference proteome</keyword>
<name>K6Y7J5_9ALTE</name>
<gene>
    <name evidence="1" type="ORF">GARC_2943</name>
</gene>
<evidence type="ECO:0000313" key="2">
    <source>
        <dbReference type="Proteomes" id="UP000006327"/>
    </source>
</evidence>
<accession>K6Y7J5</accession>
<proteinExistence type="predicted"/>
<dbReference type="EMBL" id="BAEO01000041">
    <property type="protein sequence ID" value="GAC19906.1"/>
    <property type="molecule type" value="Genomic_DNA"/>
</dbReference>
<dbReference type="Proteomes" id="UP000006327">
    <property type="component" value="Unassembled WGS sequence"/>
</dbReference>